<dbReference type="GO" id="GO:0006508">
    <property type="term" value="P:proteolysis"/>
    <property type="evidence" value="ECO:0007669"/>
    <property type="project" value="UniProtKB-KW"/>
</dbReference>
<evidence type="ECO:0000256" key="3">
    <source>
        <dbReference type="ARBA" id="ARBA00022670"/>
    </source>
</evidence>
<proteinExistence type="inferred from homology"/>
<dbReference type="PANTHER" id="PTHR43731">
    <property type="entry name" value="RHOMBOID PROTEASE"/>
    <property type="match status" value="1"/>
</dbReference>
<evidence type="ECO:0000256" key="9">
    <source>
        <dbReference type="SAM" id="Phobius"/>
    </source>
</evidence>
<dbReference type="OrthoDB" id="418595at2759"/>
<keyword evidence="4 9" id="KW-0812">Transmembrane</keyword>
<dbReference type="EMBL" id="JACMSC010000007">
    <property type="protein sequence ID" value="KAG6515401.1"/>
    <property type="molecule type" value="Genomic_DNA"/>
</dbReference>
<dbReference type="InterPro" id="IPR022764">
    <property type="entry name" value="Peptidase_S54_rhomboid_dom"/>
</dbReference>
<dbReference type="Proteomes" id="UP000734854">
    <property type="component" value="Unassembled WGS sequence"/>
</dbReference>
<evidence type="ECO:0000256" key="2">
    <source>
        <dbReference type="ARBA" id="ARBA00009045"/>
    </source>
</evidence>
<dbReference type="GO" id="GO:0004252">
    <property type="term" value="F:serine-type endopeptidase activity"/>
    <property type="evidence" value="ECO:0007669"/>
    <property type="project" value="InterPro"/>
</dbReference>
<evidence type="ECO:0000313" key="11">
    <source>
        <dbReference type="EMBL" id="KAG6515401.1"/>
    </source>
</evidence>
<evidence type="ECO:0000256" key="8">
    <source>
        <dbReference type="ARBA" id="ARBA00023136"/>
    </source>
</evidence>
<sequence>MRRNHFGKFLALCFSKRCNSSPIASSPFHGCSIPHSYRASPFPRSPRPDADPPIASAFAPGGLRRFSQPPKAVPFYASTPVGLKGLVVEGACALKISFQRRSGFDPKRLLSLPQQFLWKRFMPVGHGDEVVYGLLGANVAVFLLWRIVDPSFMGKHFMISLDNFKSGRLHTLITSAFSHSDFHHLLTNMIGLYFFGPSIVSLFGPEFLLKLYLGGALGGSVFYLAHKAFMVPSSKGYRGWDESRIPGLGASAAVNAIILLHVFLFPKNIYYVNLIIPVPAALLGAFLIGSDLWRIKKGEEHISGAAHLGGAVVAALVFARIKRWI</sequence>
<evidence type="ECO:0000256" key="7">
    <source>
        <dbReference type="ARBA" id="ARBA00022989"/>
    </source>
</evidence>
<feature type="transmembrane region" description="Helical" evidence="9">
    <location>
        <begin position="130"/>
        <end position="148"/>
    </location>
</feature>
<comment type="subcellular location">
    <subcellularLocation>
        <location evidence="1">Membrane</location>
        <topology evidence="1">Multi-pass membrane protein</topology>
    </subcellularLocation>
</comment>
<evidence type="ECO:0000256" key="1">
    <source>
        <dbReference type="ARBA" id="ARBA00004141"/>
    </source>
</evidence>
<keyword evidence="8 9" id="KW-0472">Membrane</keyword>
<feature type="transmembrane region" description="Helical" evidence="9">
    <location>
        <begin position="270"/>
        <end position="290"/>
    </location>
</feature>
<dbReference type="GO" id="GO:0016020">
    <property type="term" value="C:membrane"/>
    <property type="evidence" value="ECO:0007669"/>
    <property type="project" value="UniProtKB-SubCell"/>
</dbReference>
<dbReference type="AlphaFoldDB" id="A0A8J5LED3"/>
<keyword evidence="12" id="KW-1185">Reference proteome</keyword>
<evidence type="ECO:0000256" key="6">
    <source>
        <dbReference type="ARBA" id="ARBA00022946"/>
    </source>
</evidence>
<comment type="similarity">
    <text evidence="2">Belongs to the peptidase S54 family.</text>
</comment>
<protein>
    <recommendedName>
        <fullName evidence="10">Peptidase S54 rhomboid domain-containing protein</fullName>
    </recommendedName>
</protein>
<accession>A0A8J5LED3</accession>
<feature type="transmembrane region" description="Helical" evidence="9">
    <location>
        <begin position="245"/>
        <end position="264"/>
    </location>
</feature>
<keyword evidence="5" id="KW-0378">Hydrolase</keyword>
<reference evidence="11 12" key="1">
    <citation type="submission" date="2020-08" db="EMBL/GenBank/DDBJ databases">
        <title>Plant Genome Project.</title>
        <authorList>
            <person name="Zhang R.-G."/>
        </authorList>
    </citation>
    <scope>NUCLEOTIDE SEQUENCE [LARGE SCALE GENOMIC DNA]</scope>
    <source>
        <tissue evidence="11">Rhizome</tissue>
    </source>
</reference>
<feature type="domain" description="Peptidase S54 rhomboid" evidence="10">
    <location>
        <begin position="167"/>
        <end position="317"/>
    </location>
</feature>
<dbReference type="InterPro" id="IPR050925">
    <property type="entry name" value="Rhomboid_protease_S54"/>
</dbReference>
<dbReference type="PANTHER" id="PTHR43731:SF14">
    <property type="entry name" value="PRESENILIN-ASSOCIATED RHOMBOID-LIKE PROTEIN, MITOCHONDRIAL"/>
    <property type="match status" value="1"/>
</dbReference>
<organism evidence="11 12">
    <name type="scientific">Zingiber officinale</name>
    <name type="common">Ginger</name>
    <name type="synonym">Amomum zingiber</name>
    <dbReference type="NCBI Taxonomy" id="94328"/>
    <lineage>
        <taxon>Eukaryota</taxon>
        <taxon>Viridiplantae</taxon>
        <taxon>Streptophyta</taxon>
        <taxon>Embryophyta</taxon>
        <taxon>Tracheophyta</taxon>
        <taxon>Spermatophyta</taxon>
        <taxon>Magnoliopsida</taxon>
        <taxon>Liliopsida</taxon>
        <taxon>Zingiberales</taxon>
        <taxon>Zingiberaceae</taxon>
        <taxon>Zingiber</taxon>
    </lineage>
</organism>
<evidence type="ECO:0000256" key="5">
    <source>
        <dbReference type="ARBA" id="ARBA00022801"/>
    </source>
</evidence>
<evidence type="ECO:0000313" key="12">
    <source>
        <dbReference type="Proteomes" id="UP000734854"/>
    </source>
</evidence>
<name>A0A8J5LED3_ZINOF</name>
<evidence type="ECO:0000256" key="4">
    <source>
        <dbReference type="ARBA" id="ARBA00022692"/>
    </source>
</evidence>
<comment type="caution">
    <text evidence="11">The sequence shown here is derived from an EMBL/GenBank/DDBJ whole genome shotgun (WGS) entry which is preliminary data.</text>
</comment>
<feature type="transmembrane region" description="Helical" evidence="9">
    <location>
        <begin position="302"/>
        <end position="321"/>
    </location>
</feature>
<dbReference type="Pfam" id="PF01694">
    <property type="entry name" value="Rhomboid"/>
    <property type="match status" value="1"/>
</dbReference>
<feature type="transmembrane region" description="Helical" evidence="9">
    <location>
        <begin position="207"/>
        <end position="225"/>
    </location>
</feature>
<dbReference type="FunFam" id="1.20.1540.10:FF:000018">
    <property type="entry name" value="RHOMBOID-like protein 12, mitochondrial"/>
    <property type="match status" value="1"/>
</dbReference>
<feature type="transmembrane region" description="Helical" evidence="9">
    <location>
        <begin position="169"/>
        <end position="195"/>
    </location>
</feature>
<gene>
    <name evidence="11" type="ORF">ZIOFF_025813</name>
</gene>
<keyword evidence="6" id="KW-0809">Transit peptide</keyword>
<evidence type="ECO:0000259" key="10">
    <source>
        <dbReference type="Pfam" id="PF01694"/>
    </source>
</evidence>
<keyword evidence="3" id="KW-0645">Protease</keyword>
<keyword evidence="7 9" id="KW-1133">Transmembrane helix</keyword>